<evidence type="ECO:0000313" key="9">
    <source>
        <dbReference type="EMBL" id="SMX53401.1"/>
    </source>
</evidence>
<feature type="active site" description="Proton donor/acceptor" evidence="6">
    <location>
        <position position="326"/>
    </location>
</feature>
<evidence type="ECO:0000313" key="10">
    <source>
        <dbReference type="Proteomes" id="UP000195514"/>
    </source>
</evidence>
<dbReference type="KEGG" id="abat:CFX1CAM_0335"/>
<dbReference type="PANTHER" id="PTHR30582">
    <property type="entry name" value="L,D-TRANSPEPTIDASE"/>
    <property type="match status" value="1"/>
</dbReference>
<dbReference type="SUPFAM" id="SSF141523">
    <property type="entry name" value="L,D-transpeptidase catalytic domain-like"/>
    <property type="match status" value="1"/>
</dbReference>
<keyword evidence="5 6" id="KW-0961">Cell wall biogenesis/degradation</keyword>
<evidence type="ECO:0000256" key="1">
    <source>
        <dbReference type="ARBA" id="ARBA00004752"/>
    </source>
</evidence>
<reference evidence="10" key="1">
    <citation type="submission" date="2017-05" db="EMBL/GenBank/DDBJ databases">
        <authorList>
            <person name="Kirkegaard R."/>
            <person name="Mcilroy J S."/>
        </authorList>
    </citation>
    <scope>NUCLEOTIDE SEQUENCE [LARGE SCALE GENOMIC DNA]</scope>
</reference>
<evidence type="ECO:0000256" key="5">
    <source>
        <dbReference type="ARBA" id="ARBA00023316"/>
    </source>
</evidence>
<feature type="active site" description="Nucleophile" evidence="6">
    <location>
        <position position="342"/>
    </location>
</feature>
<dbReference type="EMBL" id="LT859958">
    <property type="protein sequence ID" value="SMX53401.1"/>
    <property type="molecule type" value="Genomic_DNA"/>
</dbReference>
<keyword evidence="4 6" id="KW-0573">Peptidoglycan synthesis</keyword>
<feature type="signal peptide" evidence="7">
    <location>
        <begin position="1"/>
        <end position="23"/>
    </location>
</feature>
<name>A0A1Y6K189_9CHLR</name>
<comment type="pathway">
    <text evidence="1 6">Cell wall biogenesis; peptidoglycan biosynthesis.</text>
</comment>
<keyword evidence="3 6" id="KW-0133">Cell shape</keyword>
<dbReference type="PANTHER" id="PTHR30582:SF2">
    <property type="entry name" value="L,D-TRANSPEPTIDASE YCIB-RELATED"/>
    <property type="match status" value="1"/>
</dbReference>
<evidence type="ECO:0000256" key="4">
    <source>
        <dbReference type="ARBA" id="ARBA00022984"/>
    </source>
</evidence>
<evidence type="ECO:0000256" key="2">
    <source>
        <dbReference type="ARBA" id="ARBA00022679"/>
    </source>
</evidence>
<dbReference type="GO" id="GO:0005576">
    <property type="term" value="C:extracellular region"/>
    <property type="evidence" value="ECO:0007669"/>
    <property type="project" value="TreeGrafter"/>
</dbReference>
<dbReference type="GO" id="GO:0018104">
    <property type="term" value="P:peptidoglycan-protein cross-linking"/>
    <property type="evidence" value="ECO:0007669"/>
    <property type="project" value="TreeGrafter"/>
</dbReference>
<evidence type="ECO:0000259" key="8">
    <source>
        <dbReference type="PROSITE" id="PS52029"/>
    </source>
</evidence>
<dbReference type="InterPro" id="IPR050979">
    <property type="entry name" value="LD-transpeptidase"/>
</dbReference>
<evidence type="ECO:0000256" key="7">
    <source>
        <dbReference type="SAM" id="SignalP"/>
    </source>
</evidence>
<dbReference type="Gene3D" id="2.40.440.10">
    <property type="entry name" value="L,D-transpeptidase catalytic domain-like"/>
    <property type="match status" value="1"/>
</dbReference>
<feature type="chain" id="PRO_5012915711" description="L,D-TPase catalytic domain-containing protein" evidence="7">
    <location>
        <begin position="24"/>
        <end position="384"/>
    </location>
</feature>
<dbReference type="Pfam" id="PF03734">
    <property type="entry name" value="YkuD"/>
    <property type="match status" value="1"/>
</dbReference>
<dbReference type="PROSITE" id="PS52029">
    <property type="entry name" value="LD_TPASE"/>
    <property type="match status" value="1"/>
</dbReference>
<dbReference type="InterPro" id="IPR038063">
    <property type="entry name" value="Transpep_catalytic_dom"/>
</dbReference>
<organism evidence="9 10">
    <name type="scientific">Candidatus Brevifilum fermentans</name>
    <dbReference type="NCBI Taxonomy" id="1986204"/>
    <lineage>
        <taxon>Bacteria</taxon>
        <taxon>Bacillati</taxon>
        <taxon>Chloroflexota</taxon>
        <taxon>Anaerolineae</taxon>
        <taxon>Anaerolineales</taxon>
        <taxon>Anaerolineaceae</taxon>
        <taxon>Candidatus Brevifilum</taxon>
    </lineage>
</organism>
<dbReference type="Proteomes" id="UP000195514">
    <property type="component" value="Chromosome I"/>
</dbReference>
<sequence length="384" mass="43271">MKRILRVTLLMILLSLMLGNVHRAVDASGSAYFEQPLCLPGMPDDGTCLMLGPAQVIAELKAAGFTYPPRGLPAATPPSEMGVMPVFIAQINIPEDEPAPIYASFEDARTGTNPIRFIEAGRMRFVSYIERRDDVDGTHYVKLASGEWTRAAPAAYPRFQGLEFYENPKNNFGWMITESESYVAPSFNAPKTGVVYSKHSLFQVFDTVEAEGYLWYQIAPGEWINSHVSGVVILRPDPPEGVNTNRWIELDLFQQTAMVYEDGQLLFATLMTSGWEPFYTKPGLFTIYEKKELADMLGSFEADRSDYYLFQDVPWQMYYDEARAIHTAYWRTNFGYVGSHGCVNLSPGDAHWMFLWANEGDYVWVHDTSGRTPTDPSYYGPGAP</sequence>
<accession>A0A1Y6K189</accession>
<dbReference type="GO" id="GO:0071555">
    <property type="term" value="P:cell wall organization"/>
    <property type="evidence" value="ECO:0007669"/>
    <property type="project" value="UniProtKB-UniRule"/>
</dbReference>
<keyword evidence="10" id="KW-1185">Reference proteome</keyword>
<dbReference type="GO" id="GO:0071972">
    <property type="term" value="F:peptidoglycan L,D-transpeptidase activity"/>
    <property type="evidence" value="ECO:0007669"/>
    <property type="project" value="TreeGrafter"/>
</dbReference>
<feature type="domain" description="L,D-TPase catalytic" evidence="8">
    <location>
        <begin position="246"/>
        <end position="366"/>
    </location>
</feature>
<evidence type="ECO:0000256" key="6">
    <source>
        <dbReference type="PROSITE-ProRule" id="PRU01373"/>
    </source>
</evidence>
<dbReference type="OrthoDB" id="160089at2"/>
<dbReference type="AlphaFoldDB" id="A0A1Y6K189"/>
<dbReference type="RefSeq" id="WP_087861339.1">
    <property type="nucleotide sequence ID" value="NZ_LT859958.1"/>
</dbReference>
<evidence type="ECO:0000256" key="3">
    <source>
        <dbReference type="ARBA" id="ARBA00022960"/>
    </source>
</evidence>
<gene>
    <name evidence="9" type="ORF">CFX1CAM_0335</name>
</gene>
<dbReference type="CDD" id="cd16913">
    <property type="entry name" value="YkuD_like"/>
    <property type="match status" value="1"/>
</dbReference>
<keyword evidence="2" id="KW-0808">Transferase</keyword>
<proteinExistence type="predicted"/>
<dbReference type="InterPro" id="IPR005490">
    <property type="entry name" value="LD_TPept_cat_dom"/>
</dbReference>
<keyword evidence="7" id="KW-0732">Signal</keyword>
<protein>
    <recommendedName>
        <fullName evidence="8">L,D-TPase catalytic domain-containing protein</fullName>
    </recommendedName>
</protein>
<dbReference type="GO" id="GO:0008360">
    <property type="term" value="P:regulation of cell shape"/>
    <property type="evidence" value="ECO:0007669"/>
    <property type="project" value="UniProtKB-UniRule"/>
</dbReference>
<dbReference type="GO" id="GO:0016740">
    <property type="term" value="F:transferase activity"/>
    <property type="evidence" value="ECO:0007669"/>
    <property type="project" value="UniProtKB-KW"/>
</dbReference>
<dbReference type="UniPathway" id="UPA00219"/>